<evidence type="ECO:0000256" key="2">
    <source>
        <dbReference type="SAM" id="MobiDB-lite"/>
    </source>
</evidence>
<reference evidence="3" key="2">
    <citation type="submission" date="2020-09" db="EMBL/GenBank/DDBJ databases">
        <authorList>
            <person name="Sun Q."/>
            <person name="Kim S."/>
        </authorList>
    </citation>
    <scope>NUCLEOTIDE SEQUENCE</scope>
    <source>
        <strain evidence="3">KCTC 42590</strain>
    </source>
</reference>
<sequence length="146" mass="14882">MKKRTLSNPGSGLAPSHTPSIIGADVEITGNVKTSGELQLDGAISGDLSCGGLVMGETGKVKGLISAESVTIRGHVQGEIRSKSVRLESTATVDGDVYHENLSVESGAKLNGRFAHSSDLSAAPAPKSADELAAPSFLKPKADAAE</sequence>
<comment type="similarity">
    <text evidence="1">Belongs to the bactofilin family.</text>
</comment>
<protein>
    <recommendedName>
        <fullName evidence="5">Polymer-forming cytoskeletal protein</fullName>
    </recommendedName>
</protein>
<proteinExistence type="inferred from homology"/>
<comment type="caution">
    <text evidence="3">The sequence shown here is derived from an EMBL/GenBank/DDBJ whole genome shotgun (WGS) entry which is preliminary data.</text>
</comment>
<dbReference type="Proteomes" id="UP000630923">
    <property type="component" value="Unassembled WGS sequence"/>
</dbReference>
<dbReference type="PANTHER" id="PTHR35024">
    <property type="entry name" value="HYPOTHETICAL CYTOSOLIC PROTEIN"/>
    <property type="match status" value="1"/>
</dbReference>
<feature type="region of interest" description="Disordered" evidence="2">
    <location>
        <begin position="1"/>
        <end position="20"/>
    </location>
</feature>
<feature type="region of interest" description="Disordered" evidence="2">
    <location>
        <begin position="118"/>
        <end position="146"/>
    </location>
</feature>
<evidence type="ECO:0000256" key="1">
    <source>
        <dbReference type="ARBA" id="ARBA00044755"/>
    </source>
</evidence>
<dbReference type="EMBL" id="BNCI01000002">
    <property type="protein sequence ID" value="GHF27464.1"/>
    <property type="molecule type" value="Genomic_DNA"/>
</dbReference>
<dbReference type="Pfam" id="PF04519">
    <property type="entry name" value="Bactofilin"/>
    <property type="match status" value="1"/>
</dbReference>
<keyword evidence="4" id="KW-1185">Reference proteome</keyword>
<organism evidence="3 4">
    <name type="scientific">Kordiimonas sediminis</name>
    <dbReference type="NCBI Taxonomy" id="1735581"/>
    <lineage>
        <taxon>Bacteria</taxon>
        <taxon>Pseudomonadati</taxon>
        <taxon>Pseudomonadota</taxon>
        <taxon>Alphaproteobacteria</taxon>
        <taxon>Kordiimonadales</taxon>
        <taxon>Kordiimonadaceae</taxon>
        <taxon>Kordiimonas</taxon>
    </lineage>
</organism>
<dbReference type="InterPro" id="IPR007607">
    <property type="entry name" value="BacA/B"/>
</dbReference>
<evidence type="ECO:0008006" key="5">
    <source>
        <dbReference type="Google" id="ProtNLM"/>
    </source>
</evidence>
<feature type="compositionally biased region" description="Polar residues" evidence="2">
    <location>
        <begin position="1"/>
        <end position="10"/>
    </location>
</feature>
<evidence type="ECO:0000313" key="3">
    <source>
        <dbReference type="EMBL" id="GHF27464.1"/>
    </source>
</evidence>
<accession>A0A919AUL4</accession>
<dbReference type="AlphaFoldDB" id="A0A919AUL4"/>
<dbReference type="PANTHER" id="PTHR35024:SF4">
    <property type="entry name" value="POLYMER-FORMING CYTOSKELETAL PROTEIN"/>
    <property type="match status" value="1"/>
</dbReference>
<reference evidence="3" key="1">
    <citation type="journal article" date="2014" name="Int. J. Syst. Evol. Microbiol.">
        <title>Complete genome sequence of Corynebacterium casei LMG S-19264T (=DSM 44701T), isolated from a smear-ripened cheese.</title>
        <authorList>
            <consortium name="US DOE Joint Genome Institute (JGI-PGF)"/>
            <person name="Walter F."/>
            <person name="Albersmeier A."/>
            <person name="Kalinowski J."/>
            <person name="Ruckert C."/>
        </authorList>
    </citation>
    <scope>NUCLEOTIDE SEQUENCE</scope>
    <source>
        <strain evidence="3">KCTC 42590</strain>
    </source>
</reference>
<evidence type="ECO:0000313" key="4">
    <source>
        <dbReference type="Proteomes" id="UP000630923"/>
    </source>
</evidence>
<dbReference type="RefSeq" id="WP_191253125.1">
    <property type="nucleotide sequence ID" value="NZ_BNCI01000002.1"/>
</dbReference>
<name>A0A919AUL4_9PROT</name>
<gene>
    <name evidence="3" type="ORF">GCM10017044_23160</name>
</gene>